<evidence type="ECO:0000256" key="2">
    <source>
        <dbReference type="ARBA" id="ARBA00009142"/>
    </source>
</evidence>
<accession>A0A7W4Z235</accession>
<feature type="transmembrane region" description="Helical" evidence="6">
    <location>
        <begin position="39"/>
        <end position="60"/>
    </location>
</feature>
<keyword evidence="6" id="KW-1003">Cell membrane</keyword>
<protein>
    <recommendedName>
        <fullName evidence="6">Probable membrane transporter protein</fullName>
    </recommendedName>
</protein>
<feature type="transmembrane region" description="Helical" evidence="6">
    <location>
        <begin position="154"/>
        <end position="185"/>
    </location>
</feature>
<dbReference type="PANTHER" id="PTHR43701:SF2">
    <property type="entry name" value="MEMBRANE TRANSPORTER PROTEIN YJNA-RELATED"/>
    <property type="match status" value="1"/>
</dbReference>
<dbReference type="Pfam" id="PF01925">
    <property type="entry name" value="TauE"/>
    <property type="match status" value="1"/>
</dbReference>
<dbReference type="PANTHER" id="PTHR43701">
    <property type="entry name" value="MEMBRANE TRANSPORTER PROTEIN MJ0441-RELATED"/>
    <property type="match status" value="1"/>
</dbReference>
<comment type="caution">
    <text evidence="7">The sequence shown here is derived from an EMBL/GenBank/DDBJ whole genome shotgun (WGS) entry which is preliminary data.</text>
</comment>
<name>A0A7W4Z235_9ACTN</name>
<feature type="transmembrane region" description="Helical" evidence="6">
    <location>
        <begin position="282"/>
        <end position="302"/>
    </location>
</feature>
<keyword evidence="8" id="KW-1185">Reference proteome</keyword>
<keyword evidence="3 6" id="KW-0812">Transmembrane</keyword>
<evidence type="ECO:0000313" key="8">
    <source>
        <dbReference type="Proteomes" id="UP000589626"/>
    </source>
</evidence>
<feature type="transmembrane region" description="Helical" evidence="6">
    <location>
        <begin position="111"/>
        <end position="133"/>
    </location>
</feature>
<comment type="subcellular location">
    <subcellularLocation>
        <location evidence="6">Cell membrane</location>
        <topology evidence="6">Multi-pass membrane protein</topology>
    </subcellularLocation>
    <subcellularLocation>
        <location evidence="1">Membrane</location>
        <topology evidence="1">Multi-pass membrane protein</topology>
    </subcellularLocation>
</comment>
<dbReference type="InterPro" id="IPR002781">
    <property type="entry name" value="TM_pro_TauE-like"/>
</dbReference>
<gene>
    <name evidence="7" type="ORF">FHU40_002031</name>
</gene>
<feature type="transmembrane region" description="Helical" evidence="6">
    <location>
        <begin position="249"/>
        <end position="266"/>
    </location>
</feature>
<organism evidence="7 8">
    <name type="scientific">Nocardioides soli</name>
    <dbReference type="NCBI Taxonomy" id="1036020"/>
    <lineage>
        <taxon>Bacteria</taxon>
        <taxon>Bacillati</taxon>
        <taxon>Actinomycetota</taxon>
        <taxon>Actinomycetes</taxon>
        <taxon>Propionibacteriales</taxon>
        <taxon>Nocardioidaceae</taxon>
        <taxon>Nocardioides</taxon>
    </lineage>
</organism>
<dbReference type="AlphaFoldDB" id="A0A7W4Z235"/>
<dbReference type="RefSeq" id="WP_183592040.1">
    <property type="nucleotide sequence ID" value="NZ_JACHWR010000001.1"/>
</dbReference>
<keyword evidence="5 6" id="KW-0472">Membrane</keyword>
<keyword evidence="4 6" id="KW-1133">Transmembrane helix</keyword>
<evidence type="ECO:0000256" key="6">
    <source>
        <dbReference type="RuleBase" id="RU363041"/>
    </source>
</evidence>
<evidence type="ECO:0000313" key="7">
    <source>
        <dbReference type="EMBL" id="MBB3042230.1"/>
    </source>
</evidence>
<dbReference type="GO" id="GO:0005886">
    <property type="term" value="C:plasma membrane"/>
    <property type="evidence" value="ECO:0007669"/>
    <property type="project" value="UniProtKB-SubCell"/>
</dbReference>
<evidence type="ECO:0000256" key="5">
    <source>
        <dbReference type="ARBA" id="ARBA00023136"/>
    </source>
</evidence>
<feature type="transmembrane region" description="Helical" evidence="6">
    <location>
        <begin position="81"/>
        <end position="99"/>
    </location>
</feature>
<evidence type="ECO:0000256" key="3">
    <source>
        <dbReference type="ARBA" id="ARBA00022692"/>
    </source>
</evidence>
<reference evidence="7 8" key="1">
    <citation type="submission" date="2020-08" db="EMBL/GenBank/DDBJ databases">
        <title>Sequencing the genomes of 1000 actinobacteria strains.</title>
        <authorList>
            <person name="Klenk H.-P."/>
        </authorList>
    </citation>
    <scope>NUCLEOTIDE SEQUENCE [LARGE SCALE GENOMIC DNA]</scope>
    <source>
        <strain evidence="7 8">DSM 105498</strain>
    </source>
</reference>
<evidence type="ECO:0000256" key="4">
    <source>
        <dbReference type="ARBA" id="ARBA00022989"/>
    </source>
</evidence>
<feature type="transmembrane region" description="Helical" evidence="6">
    <location>
        <begin position="205"/>
        <end position="229"/>
    </location>
</feature>
<feature type="transmembrane region" description="Helical" evidence="6">
    <location>
        <begin position="12"/>
        <end position="33"/>
    </location>
</feature>
<evidence type="ECO:0000256" key="1">
    <source>
        <dbReference type="ARBA" id="ARBA00004141"/>
    </source>
</evidence>
<dbReference type="EMBL" id="JACHWR010000001">
    <property type="protein sequence ID" value="MBB3042230.1"/>
    <property type="molecule type" value="Genomic_DNA"/>
</dbReference>
<dbReference type="Proteomes" id="UP000589626">
    <property type="component" value="Unassembled WGS sequence"/>
</dbReference>
<proteinExistence type="inferred from homology"/>
<comment type="similarity">
    <text evidence="2 6">Belongs to the 4-toluene sulfonate uptake permease (TSUP) (TC 2.A.102) family.</text>
</comment>
<dbReference type="InterPro" id="IPR051598">
    <property type="entry name" value="TSUP/Inactive_protease-like"/>
</dbReference>
<sequence>MSEVITTGFFSILAAGFFVGVIVGLTGMGGGALMTPALIFLGVGDAATVVTADLTAAAIYKTGGAVVHAKEGSPNLTLAKWLIIGSVPMALLGPWVIHRLAGGSPDTLDELLKLCIGFALLLAAATYALRLYINLRRVRGGAPEADPNPHIRPLATLLVGALGGLLVGITSVGSGSVIMIALLMLYPGLSAVKLVGTDLVQAVPLVLAAAISNIAIHGIDWSILVPLVLGSLPGTLLGSRIAPRVPQSIIRRGIVIVLTMSGIALLDKAGWAPLGKEDTHPMLIALVGVAMLVLVPFIWGLLRKGQGLPMFGAPTVAELDDVEYDPERVRDRG</sequence>